<keyword evidence="1" id="KW-0862">Zinc</keyword>
<dbReference type="Pfam" id="PF03101">
    <property type="entry name" value="FAR1"/>
    <property type="match status" value="1"/>
</dbReference>
<proteinExistence type="predicted"/>
<name>A0A200QBX1_MACCD</name>
<dbReference type="InParanoid" id="A0A200QBX1"/>
<keyword evidence="1" id="KW-0479">Metal-binding</keyword>
<accession>A0A200QBX1</accession>
<dbReference type="PANTHER" id="PTHR47718">
    <property type="entry name" value="OS01G0519700 PROTEIN"/>
    <property type="match status" value="1"/>
</dbReference>
<reference evidence="3 4" key="1">
    <citation type="journal article" date="2017" name="Mol. Plant">
        <title>The Genome of Medicinal Plant Macleaya cordata Provides New Insights into Benzylisoquinoline Alkaloids Metabolism.</title>
        <authorList>
            <person name="Liu X."/>
            <person name="Liu Y."/>
            <person name="Huang P."/>
            <person name="Ma Y."/>
            <person name="Qing Z."/>
            <person name="Tang Q."/>
            <person name="Cao H."/>
            <person name="Cheng P."/>
            <person name="Zheng Y."/>
            <person name="Yuan Z."/>
            <person name="Zhou Y."/>
            <person name="Liu J."/>
            <person name="Tang Z."/>
            <person name="Zhuo Y."/>
            <person name="Zhang Y."/>
            <person name="Yu L."/>
            <person name="Huang J."/>
            <person name="Yang P."/>
            <person name="Peng Q."/>
            <person name="Zhang J."/>
            <person name="Jiang W."/>
            <person name="Zhang Z."/>
            <person name="Lin K."/>
            <person name="Ro D.K."/>
            <person name="Chen X."/>
            <person name="Xiong X."/>
            <person name="Shang Y."/>
            <person name="Huang S."/>
            <person name="Zeng J."/>
        </authorList>
    </citation>
    <scope>NUCLEOTIDE SEQUENCE [LARGE SCALE GENOMIC DNA]</scope>
    <source>
        <strain evidence="4">cv. BLH2017</strain>
        <tissue evidence="3">Root</tissue>
    </source>
</reference>
<dbReference type="OMA" id="PRICIFC"/>
<feature type="domain" description="SWIM-type" evidence="2">
    <location>
        <begin position="281"/>
        <end position="317"/>
    </location>
</feature>
<dbReference type="OrthoDB" id="1702827at2759"/>
<comment type="caution">
    <text evidence="3">The sequence shown here is derived from an EMBL/GenBank/DDBJ whole genome shotgun (WGS) entry which is preliminary data.</text>
</comment>
<evidence type="ECO:0000256" key="1">
    <source>
        <dbReference type="PROSITE-ProRule" id="PRU00325"/>
    </source>
</evidence>
<organism evidence="3 4">
    <name type="scientific">Macleaya cordata</name>
    <name type="common">Five-seeded plume-poppy</name>
    <name type="synonym">Bocconia cordata</name>
    <dbReference type="NCBI Taxonomy" id="56857"/>
    <lineage>
        <taxon>Eukaryota</taxon>
        <taxon>Viridiplantae</taxon>
        <taxon>Streptophyta</taxon>
        <taxon>Embryophyta</taxon>
        <taxon>Tracheophyta</taxon>
        <taxon>Spermatophyta</taxon>
        <taxon>Magnoliopsida</taxon>
        <taxon>Ranunculales</taxon>
        <taxon>Papaveraceae</taxon>
        <taxon>Papaveroideae</taxon>
        <taxon>Macleaya</taxon>
    </lineage>
</organism>
<keyword evidence="4" id="KW-1185">Reference proteome</keyword>
<dbReference type="InterPro" id="IPR007527">
    <property type="entry name" value="Znf_SWIM"/>
</dbReference>
<keyword evidence="1" id="KW-0863">Zinc-finger</keyword>
<dbReference type="InterPro" id="IPR004330">
    <property type="entry name" value="FAR1_DNA_bnd_dom"/>
</dbReference>
<evidence type="ECO:0000259" key="2">
    <source>
        <dbReference type="PROSITE" id="PS50966"/>
    </source>
</evidence>
<protein>
    <submittedName>
        <fullName evidence="3">FAR1 DNA binding domain</fullName>
    </submittedName>
</protein>
<dbReference type="GO" id="GO:0008270">
    <property type="term" value="F:zinc ion binding"/>
    <property type="evidence" value="ECO:0007669"/>
    <property type="project" value="UniProtKB-KW"/>
</dbReference>
<dbReference type="Proteomes" id="UP000195402">
    <property type="component" value="Unassembled WGS sequence"/>
</dbReference>
<evidence type="ECO:0000313" key="3">
    <source>
        <dbReference type="EMBL" id="OVA07954.1"/>
    </source>
</evidence>
<dbReference type="PANTHER" id="PTHR47718:SF7">
    <property type="entry name" value="PROTEIN FAR1-RELATED SEQUENCE"/>
    <property type="match status" value="1"/>
</dbReference>
<dbReference type="EMBL" id="MVGT01002392">
    <property type="protein sequence ID" value="OVA07954.1"/>
    <property type="molecule type" value="Genomic_DNA"/>
</dbReference>
<dbReference type="PROSITE" id="PS50966">
    <property type="entry name" value="ZF_SWIM"/>
    <property type="match status" value="1"/>
</dbReference>
<sequence length="544" mass="61831">MVVEWEQCNYMGLVFLIEMASVGSVDIVNQVEDPDVLLNPTTSEKPNKPFVGMVFSSIEEAKFCYEEHGIATGFSVRRRSSYSTARGPQLTRVLFTCSCEGVHKKKCGLDDERKTRKSVSMKTGCKAMIRIARDRNTGKWFVNKFCDDHNHALVSPTKRLLRSNEYMAVVARDLGETFTKENLQSSMVAVDNDFIVKYEQAVDEIYINERKEDYISLYNKRSVNSEDLLLHHAAKTYTMNIFEKVQFEFNAACRFRAVEVDNDGDDKKFKVQSRASNNEEFVVKINEVTKEGVCGCLLFEFMGIPCRHLFRVFDRLYIDEIPSHFIMKRWTKDVNRTEIIGSYGLLMHNRHLGSEEMQIIHYYRRSTQLAYMIGKSKEAYIVAMGFLDQAFEKVKLLDDIALQSENTDKPSSETCNSVTDTVLLDSHVSQTEGRKRVKKETDKAVDSSTCSWKSEIEKSEGRKKPRICIFCSGYGHDSHNCILKSKNTGININGAGSPFRKFASVQEAPGLVLQFSSQPNTTTGAWSSSIEIFSKEETQPTGLG</sequence>
<dbReference type="STRING" id="56857.A0A200QBX1"/>
<gene>
    <name evidence="3" type="ORF">BVC80_8731g5</name>
</gene>
<evidence type="ECO:0000313" key="4">
    <source>
        <dbReference type="Proteomes" id="UP000195402"/>
    </source>
</evidence>
<dbReference type="AlphaFoldDB" id="A0A200QBX1"/>